<dbReference type="PROSITE" id="PS51012">
    <property type="entry name" value="ABC_TM2"/>
    <property type="match status" value="1"/>
</dbReference>
<keyword evidence="5" id="KW-0046">Antibiotic resistance</keyword>
<feature type="transmembrane region" description="Helical" evidence="6">
    <location>
        <begin position="169"/>
        <end position="188"/>
    </location>
</feature>
<feature type="domain" description="ABC transmembrane type-2" evidence="7">
    <location>
        <begin position="22"/>
        <end position="249"/>
    </location>
</feature>
<dbReference type="Proteomes" id="UP000186455">
    <property type="component" value="Unassembled WGS sequence"/>
</dbReference>
<sequence length="252" mass="27832">MVQPSVAVLERHMLLYRRLWKASVFSFFALPYLFLVSIGAGVGGYVGEVDGFAYLDWIAPGILAATVYQIAANESTYGVYTDFEWVGGFHTMRGTRVSIRDMIAGWLMYVLVMVTMAVVAFLAIAWVFGTLHSPWVWTVPLICALLALGAAGPTMAFAACIRNDGYFELLTRFVVIPTTLFAGVFFPVSELPEGFRQLAYASPLWHGVELSRGAMLGTSPAWPVAWHIGYLLLWAVAGWICAEVAFRRRLAS</sequence>
<dbReference type="GO" id="GO:0046677">
    <property type="term" value="P:response to antibiotic"/>
    <property type="evidence" value="ECO:0007669"/>
    <property type="project" value="UniProtKB-KW"/>
</dbReference>
<organism evidence="8 9">
    <name type="scientific">Streptomyces uncialis</name>
    <dbReference type="NCBI Taxonomy" id="1048205"/>
    <lineage>
        <taxon>Bacteria</taxon>
        <taxon>Bacillati</taxon>
        <taxon>Actinomycetota</taxon>
        <taxon>Actinomycetes</taxon>
        <taxon>Kitasatosporales</taxon>
        <taxon>Streptomycetaceae</taxon>
        <taxon>Streptomyces</taxon>
    </lineage>
</organism>
<evidence type="ECO:0000256" key="3">
    <source>
        <dbReference type="ARBA" id="ARBA00022989"/>
    </source>
</evidence>
<dbReference type="GO" id="GO:0043190">
    <property type="term" value="C:ATP-binding cassette (ABC) transporter complex"/>
    <property type="evidence" value="ECO:0007669"/>
    <property type="project" value="InterPro"/>
</dbReference>
<dbReference type="AlphaFoldDB" id="A0A1Q4VAD5"/>
<dbReference type="Pfam" id="PF01061">
    <property type="entry name" value="ABC2_membrane"/>
    <property type="match status" value="1"/>
</dbReference>
<name>A0A1Q4VAD5_9ACTN</name>
<dbReference type="STRING" id="1048205.AB852_11610"/>
<dbReference type="PIRSF" id="PIRSF006648">
    <property type="entry name" value="DrrB"/>
    <property type="match status" value="1"/>
</dbReference>
<dbReference type="InterPro" id="IPR013525">
    <property type="entry name" value="ABC2_TM"/>
</dbReference>
<comment type="subcellular location">
    <subcellularLocation>
        <location evidence="6">Cell membrane</location>
        <topology evidence="6">Multi-pass membrane protein</topology>
    </subcellularLocation>
    <subcellularLocation>
        <location evidence="1">Membrane</location>
        <topology evidence="1">Multi-pass membrane protein</topology>
    </subcellularLocation>
</comment>
<dbReference type="RefSeq" id="WP_073786807.1">
    <property type="nucleotide sequence ID" value="NZ_LFBV01000002.1"/>
</dbReference>
<proteinExistence type="inferred from homology"/>
<dbReference type="GO" id="GO:0140359">
    <property type="term" value="F:ABC-type transporter activity"/>
    <property type="evidence" value="ECO:0007669"/>
    <property type="project" value="InterPro"/>
</dbReference>
<evidence type="ECO:0000259" key="7">
    <source>
        <dbReference type="PROSITE" id="PS51012"/>
    </source>
</evidence>
<dbReference type="PANTHER" id="PTHR43229">
    <property type="entry name" value="NODULATION PROTEIN J"/>
    <property type="match status" value="1"/>
</dbReference>
<dbReference type="PANTHER" id="PTHR43229:SF2">
    <property type="entry name" value="NODULATION PROTEIN J"/>
    <property type="match status" value="1"/>
</dbReference>
<keyword evidence="3 6" id="KW-1133">Transmembrane helix</keyword>
<keyword evidence="4 6" id="KW-0472">Membrane</keyword>
<evidence type="ECO:0000256" key="6">
    <source>
        <dbReference type="RuleBase" id="RU361157"/>
    </source>
</evidence>
<feature type="transmembrane region" description="Helical" evidence="6">
    <location>
        <begin position="135"/>
        <end position="157"/>
    </location>
</feature>
<dbReference type="InterPro" id="IPR047817">
    <property type="entry name" value="ABC2_TM_bact-type"/>
</dbReference>
<evidence type="ECO:0000313" key="8">
    <source>
        <dbReference type="EMBL" id="OKH94818.1"/>
    </source>
</evidence>
<dbReference type="PRINTS" id="PR00164">
    <property type="entry name" value="ABC2TRNSPORT"/>
</dbReference>
<protein>
    <recommendedName>
        <fullName evidence="6">Transport permease protein</fullName>
    </recommendedName>
</protein>
<feature type="transmembrane region" description="Helical" evidence="6">
    <location>
        <begin position="106"/>
        <end position="129"/>
    </location>
</feature>
<keyword evidence="9" id="KW-1185">Reference proteome</keyword>
<evidence type="ECO:0000256" key="2">
    <source>
        <dbReference type="ARBA" id="ARBA00022692"/>
    </source>
</evidence>
<keyword evidence="6" id="KW-1003">Cell membrane</keyword>
<comment type="caution">
    <text evidence="8">The sequence shown here is derived from an EMBL/GenBank/DDBJ whole genome shotgun (WGS) entry which is preliminary data.</text>
</comment>
<gene>
    <name evidence="8" type="ORF">AB852_11610</name>
</gene>
<evidence type="ECO:0000256" key="1">
    <source>
        <dbReference type="ARBA" id="ARBA00004141"/>
    </source>
</evidence>
<reference evidence="8 9" key="1">
    <citation type="submission" date="2015-06" db="EMBL/GenBank/DDBJ databases">
        <title>Cloning and characterization of the uncialamcin biosynthetic gene cluster.</title>
        <authorList>
            <person name="Yan X."/>
            <person name="Huang T."/>
            <person name="Ge H."/>
            <person name="Shen B."/>
        </authorList>
    </citation>
    <scope>NUCLEOTIDE SEQUENCE [LARGE SCALE GENOMIC DNA]</scope>
    <source>
        <strain evidence="8 9">DCA2648</strain>
    </source>
</reference>
<comment type="similarity">
    <text evidence="6">Belongs to the ABC-2 integral membrane protein family.</text>
</comment>
<dbReference type="InterPro" id="IPR000412">
    <property type="entry name" value="ABC_2_transport"/>
</dbReference>
<dbReference type="InterPro" id="IPR051784">
    <property type="entry name" value="Nod_factor_ABC_transporter"/>
</dbReference>
<keyword evidence="6" id="KW-0813">Transport</keyword>
<keyword evidence="2 6" id="KW-0812">Transmembrane</keyword>
<evidence type="ECO:0000256" key="5">
    <source>
        <dbReference type="ARBA" id="ARBA00023251"/>
    </source>
</evidence>
<evidence type="ECO:0000256" key="4">
    <source>
        <dbReference type="ARBA" id="ARBA00023136"/>
    </source>
</evidence>
<evidence type="ECO:0000313" key="9">
    <source>
        <dbReference type="Proteomes" id="UP000186455"/>
    </source>
</evidence>
<dbReference type="EMBL" id="LFBV01000002">
    <property type="protein sequence ID" value="OKH94818.1"/>
    <property type="molecule type" value="Genomic_DNA"/>
</dbReference>
<accession>A0A1Q4VAD5</accession>
<feature type="transmembrane region" description="Helical" evidence="6">
    <location>
        <begin position="52"/>
        <end position="71"/>
    </location>
</feature>
<feature type="transmembrane region" description="Helical" evidence="6">
    <location>
        <begin position="22"/>
        <end position="46"/>
    </location>
</feature>
<feature type="transmembrane region" description="Helical" evidence="6">
    <location>
        <begin position="224"/>
        <end position="246"/>
    </location>
</feature>